<dbReference type="Gene3D" id="1.10.1280.10">
    <property type="entry name" value="Di-copper center containing domain from catechol oxidase"/>
    <property type="match status" value="1"/>
</dbReference>
<gene>
    <name evidence="5" type="ORF">C9I28_17200</name>
</gene>
<dbReference type="GO" id="GO:0046872">
    <property type="term" value="F:metal ion binding"/>
    <property type="evidence" value="ECO:0007669"/>
    <property type="project" value="UniProtKB-KW"/>
</dbReference>
<keyword evidence="2" id="KW-0186">Copper</keyword>
<dbReference type="PANTHER" id="PTHR11474">
    <property type="entry name" value="TYROSINASE FAMILY MEMBER"/>
    <property type="match status" value="1"/>
</dbReference>
<evidence type="ECO:0000259" key="3">
    <source>
        <dbReference type="PROSITE" id="PS00497"/>
    </source>
</evidence>
<proteinExistence type="predicted"/>
<evidence type="ECO:0000259" key="4">
    <source>
        <dbReference type="PROSITE" id="PS00498"/>
    </source>
</evidence>
<dbReference type="EMBL" id="CP028324">
    <property type="protein sequence ID" value="AVR97182.1"/>
    <property type="molecule type" value="Genomic_DNA"/>
</dbReference>
<dbReference type="PROSITE" id="PS00497">
    <property type="entry name" value="TYROSINASE_1"/>
    <property type="match status" value="1"/>
</dbReference>
<dbReference type="InterPro" id="IPR002227">
    <property type="entry name" value="Tyrosinase_Cu-bd"/>
</dbReference>
<evidence type="ECO:0000313" key="5">
    <source>
        <dbReference type="EMBL" id="AVR97182.1"/>
    </source>
</evidence>
<dbReference type="GO" id="GO:0016491">
    <property type="term" value="F:oxidoreductase activity"/>
    <property type="evidence" value="ECO:0007669"/>
    <property type="project" value="InterPro"/>
</dbReference>
<evidence type="ECO:0000256" key="1">
    <source>
        <dbReference type="ARBA" id="ARBA00022723"/>
    </source>
</evidence>
<dbReference type="KEGG" id="masz:C9I28_17200"/>
<dbReference type="PANTHER" id="PTHR11474:SF76">
    <property type="entry name" value="SHKT DOMAIN-CONTAINING PROTEIN"/>
    <property type="match status" value="1"/>
</dbReference>
<dbReference type="Pfam" id="PF00264">
    <property type="entry name" value="Tyrosinase"/>
    <property type="match status" value="1"/>
</dbReference>
<evidence type="ECO:0000313" key="6">
    <source>
        <dbReference type="Proteomes" id="UP000240505"/>
    </source>
</evidence>
<dbReference type="InterPro" id="IPR008922">
    <property type="entry name" value="Di-copper_centre_dom_sf"/>
</dbReference>
<dbReference type="PROSITE" id="PS00498">
    <property type="entry name" value="TYROSINASE_2"/>
    <property type="match status" value="1"/>
</dbReference>
<dbReference type="InterPro" id="IPR050316">
    <property type="entry name" value="Tyrosinase/Hemocyanin"/>
</dbReference>
<keyword evidence="6" id="KW-1185">Reference proteome</keyword>
<accession>A0A2R4CC94</accession>
<reference evidence="5 6" key="1">
    <citation type="submission" date="2018-03" db="EMBL/GenBank/DDBJ databases">
        <title>Massilia armeniaca sp. nov., isolated from desert soil.</title>
        <authorList>
            <person name="Huang H."/>
            <person name="Ren M."/>
        </authorList>
    </citation>
    <scope>NUCLEOTIDE SEQUENCE [LARGE SCALE GENOMIC DNA]</scope>
    <source>
        <strain evidence="5 6">ZMN-3</strain>
    </source>
</reference>
<keyword evidence="1" id="KW-0479">Metal-binding</keyword>
<evidence type="ECO:0000256" key="2">
    <source>
        <dbReference type="ARBA" id="ARBA00023008"/>
    </source>
</evidence>
<organism evidence="5 6">
    <name type="scientific">Pseudoduganella armeniaca</name>
    <dbReference type="NCBI Taxonomy" id="2072590"/>
    <lineage>
        <taxon>Bacteria</taxon>
        <taxon>Pseudomonadati</taxon>
        <taxon>Pseudomonadota</taxon>
        <taxon>Betaproteobacteria</taxon>
        <taxon>Burkholderiales</taxon>
        <taxon>Oxalobacteraceae</taxon>
        <taxon>Telluria group</taxon>
        <taxon>Pseudoduganella</taxon>
    </lineage>
</organism>
<dbReference type="PRINTS" id="PR00092">
    <property type="entry name" value="TYROSINASE"/>
</dbReference>
<dbReference type="AlphaFoldDB" id="A0A2R4CC94"/>
<dbReference type="RefSeq" id="WP_107142531.1">
    <property type="nucleotide sequence ID" value="NZ_CP028324.1"/>
</dbReference>
<name>A0A2R4CC94_9BURK</name>
<dbReference type="SUPFAM" id="SSF48056">
    <property type="entry name" value="Di-copper centre-containing domain"/>
    <property type="match status" value="1"/>
</dbReference>
<feature type="domain" description="Tyrosinase copper-binding" evidence="3">
    <location>
        <begin position="81"/>
        <end position="98"/>
    </location>
</feature>
<dbReference type="Pfam" id="PF25271">
    <property type="entry name" value="DUF7868"/>
    <property type="match status" value="1"/>
</dbReference>
<feature type="domain" description="Tyrosinase copper-binding" evidence="4">
    <location>
        <begin position="229"/>
        <end position="240"/>
    </location>
</feature>
<sequence>MSLARQDVATLGKGWNKALEHYALAMRALDALPITDSRSWKFLAAIHGFDRDQWVATGLLRPDEPISPELASDKYGNQCMHGSWYFLPWHRGYLYAFEAIVAAQVKQLTGEDWALPYWNYLDEGNPEATSIPEAFLAPTMPDGSANPLRRYPRRSAFSVLQPRPDRLSTASMTENDFIIGNGAIGFGGGVSGDFIQFDNRMGQLEANPHNTVHAQVGGYMGDPVTAGLDPLFWLHHCNVDRLWEAWMNTPGKKMVRDPRWDNGPADRTFMLPTPAGDRMTFTSKDTLRGGRLHRSYDDLAAGTGVTPLPGALMKVDMGPSAQQRVEPVGASAQPVTIAAAATTVQVDLDQQAMTKSFASMGATVPGSAVARLYLSIESVRGSAPCPVVEVYVNVPDGGTPQHAERLAGSLVLFGLNVASQPAHGGNGLSYVLDITDLAQRLTDAGEFDPQRLRVTLVPEEQVSAATPLTIDRIAVLQRSGTVS</sequence>
<dbReference type="Proteomes" id="UP000240505">
    <property type="component" value="Chromosome"/>
</dbReference>
<protein>
    <submittedName>
        <fullName evidence="5">Oxidase</fullName>
    </submittedName>
</protein>
<dbReference type="InterPro" id="IPR057190">
    <property type="entry name" value="DUF7868"/>
</dbReference>
<dbReference type="OrthoDB" id="2874181at2"/>